<evidence type="ECO:0000259" key="9">
    <source>
        <dbReference type="Pfam" id="PF13813"/>
    </source>
</evidence>
<name>A0A815I6Q4_9BILA</name>
<dbReference type="GO" id="GO:0016020">
    <property type="term" value="C:membrane"/>
    <property type="evidence" value="ECO:0007669"/>
    <property type="project" value="UniProtKB-SubCell"/>
</dbReference>
<comment type="caution">
    <text evidence="10">The sequence shown here is derived from an EMBL/GenBank/DDBJ whole genome shotgun (WGS) entry which is preliminary data.</text>
</comment>
<comment type="subcellular location">
    <subcellularLocation>
        <location evidence="1">Membrane</location>
        <topology evidence="1">Multi-pass membrane protein</topology>
    </subcellularLocation>
</comment>
<feature type="transmembrane region" description="Helical" evidence="8">
    <location>
        <begin position="49"/>
        <end position="68"/>
    </location>
</feature>
<evidence type="ECO:0000256" key="1">
    <source>
        <dbReference type="ARBA" id="ARBA00004141"/>
    </source>
</evidence>
<dbReference type="Pfam" id="PF13813">
    <property type="entry name" value="MBOAT_2"/>
    <property type="match status" value="1"/>
</dbReference>
<feature type="transmembrane region" description="Helical" evidence="8">
    <location>
        <begin position="281"/>
        <end position="303"/>
    </location>
</feature>
<evidence type="ECO:0000256" key="6">
    <source>
        <dbReference type="ARBA" id="ARBA00022989"/>
    </source>
</evidence>
<evidence type="ECO:0000313" key="11">
    <source>
        <dbReference type="EMBL" id="CAF3953988.1"/>
    </source>
</evidence>
<comment type="pathway">
    <text evidence="2">Secondary metabolite biosynthesis.</text>
</comment>
<feature type="transmembrane region" description="Helical" evidence="8">
    <location>
        <begin position="190"/>
        <end position="209"/>
    </location>
</feature>
<dbReference type="GO" id="GO:0006629">
    <property type="term" value="P:lipid metabolic process"/>
    <property type="evidence" value="ECO:0007669"/>
    <property type="project" value="InterPro"/>
</dbReference>
<dbReference type="EMBL" id="CAJOBB010002267">
    <property type="protein sequence ID" value="CAF3953988.1"/>
    <property type="molecule type" value="Genomic_DNA"/>
</dbReference>
<comment type="similarity">
    <text evidence="3">Belongs to the wax synthase family.</text>
</comment>
<dbReference type="InterPro" id="IPR044851">
    <property type="entry name" value="Wax_synthase"/>
</dbReference>
<evidence type="ECO:0000256" key="2">
    <source>
        <dbReference type="ARBA" id="ARBA00005179"/>
    </source>
</evidence>
<dbReference type="EMBL" id="CAJNOE010000934">
    <property type="protein sequence ID" value="CAF1361495.1"/>
    <property type="molecule type" value="Genomic_DNA"/>
</dbReference>
<dbReference type="PANTHER" id="PTHR31595:SF57">
    <property type="entry name" value="OS04G0481900 PROTEIN"/>
    <property type="match status" value="1"/>
</dbReference>
<evidence type="ECO:0000256" key="5">
    <source>
        <dbReference type="ARBA" id="ARBA00022692"/>
    </source>
</evidence>
<evidence type="ECO:0000256" key="8">
    <source>
        <dbReference type="SAM" id="Phobius"/>
    </source>
</evidence>
<keyword evidence="7 8" id="KW-0472">Membrane</keyword>
<evidence type="ECO:0000313" key="10">
    <source>
        <dbReference type="EMBL" id="CAF1361495.1"/>
    </source>
</evidence>
<dbReference type="InterPro" id="IPR032805">
    <property type="entry name" value="Wax_synthase_dom"/>
</dbReference>
<dbReference type="GO" id="GO:0008374">
    <property type="term" value="F:O-acyltransferase activity"/>
    <property type="evidence" value="ECO:0007669"/>
    <property type="project" value="InterPro"/>
</dbReference>
<protein>
    <recommendedName>
        <fullName evidence="9">Wax synthase domain-containing protein</fullName>
    </recommendedName>
</protein>
<keyword evidence="6 8" id="KW-1133">Transmembrane helix</keyword>
<proteinExistence type="inferred from homology"/>
<organism evidence="10 12">
    <name type="scientific">Adineta steineri</name>
    <dbReference type="NCBI Taxonomy" id="433720"/>
    <lineage>
        <taxon>Eukaryota</taxon>
        <taxon>Metazoa</taxon>
        <taxon>Spiralia</taxon>
        <taxon>Gnathifera</taxon>
        <taxon>Rotifera</taxon>
        <taxon>Eurotatoria</taxon>
        <taxon>Bdelloidea</taxon>
        <taxon>Adinetida</taxon>
        <taxon>Adinetidae</taxon>
        <taxon>Adineta</taxon>
    </lineage>
</organism>
<feature type="transmembrane region" description="Helical" evidence="8">
    <location>
        <begin position="344"/>
        <end position="365"/>
    </location>
</feature>
<evidence type="ECO:0000256" key="4">
    <source>
        <dbReference type="ARBA" id="ARBA00022679"/>
    </source>
</evidence>
<feature type="transmembrane region" description="Helical" evidence="8">
    <location>
        <begin position="74"/>
        <end position="90"/>
    </location>
</feature>
<feature type="domain" description="Wax synthase" evidence="9">
    <location>
        <begin position="232"/>
        <end position="319"/>
    </location>
</feature>
<keyword evidence="5 8" id="KW-0812">Transmembrane</keyword>
<sequence length="390" mass="46752">MECLQYLIHCIHSNINDIKQIYLPTSIAVTALYLPIFLLSIFNQKITKLSKWILTIPIVIYLLFIPIYQPIRSIPLFNSCIAGIAIYYVQKVCEWLLIRRNEFHQWSFFDIQHELFYYRVYTQSVSIKKLDKKKKKEIFFTGPIQFNKHAQSLIDISCNIIKYYVLLDFVIYSLHEIFSTDFYEKYYKKYLLVQIIINQLGGCVVYLFLMFNYEIVRHTLCLLFNRPLELIPDLFNEPYRAISPIDFWSRWHQIFKNTWIELIFKPISTLICHHWPYLPKFISYGISSMCVFLVSGIMHEYTVYITLNKFSGDQIKFFLVQGFAVLIESTFKQQLPQFYISKPIGFFLTFIFNGITAGYFIQPWIPFFCDKKILKYSFINFAIRNLFYKY</sequence>
<dbReference type="Proteomes" id="UP000663868">
    <property type="component" value="Unassembled WGS sequence"/>
</dbReference>
<gene>
    <name evidence="10" type="ORF">IZO911_LOCUS37345</name>
    <name evidence="11" type="ORF">KXQ929_LOCUS25782</name>
</gene>
<evidence type="ECO:0000256" key="7">
    <source>
        <dbReference type="ARBA" id="ARBA00023136"/>
    </source>
</evidence>
<dbReference type="Proteomes" id="UP000663860">
    <property type="component" value="Unassembled WGS sequence"/>
</dbReference>
<feature type="transmembrane region" description="Helical" evidence="8">
    <location>
        <begin position="21"/>
        <end position="42"/>
    </location>
</feature>
<evidence type="ECO:0000256" key="3">
    <source>
        <dbReference type="ARBA" id="ARBA00007282"/>
    </source>
</evidence>
<evidence type="ECO:0000313" key="12">
    <source>
        <dbReference type="Proteomes" id="UP000663860"/>
    </source>
</evidence>
<keyword evidence="4" id="KW-0808">Transferase</keyword>
<dbReference type="PANTHER" id="PTHR31595">
    <property type="entry name" value="LONG-CHAIN-ALCOHOL O-FATTY-ACYLTRANSFERASE 3-RELATED"/>
    <property type="match status" value="1"/>
</dbReference>
<reference evidence="10" key="1">
    <citation type="submission" date="2021-02" db="EMBL/GenBank/DDBJ databases">
        <authorList>
            <person name="Nowell W R."/>
        </authorList>
    </citation>
    <scope>NUCLEOTIDE SEQUENCE</scope>
</reference>
<accession>A0A815I6Q4</accession>
<dbReference type="AlphaFoldDB" id="A0A815I6Q4"/>